<sequence length="58" mass="6342">MKQTPFFDSTASNSNATRVQETCTPTEAMNARAAGKLGKFLDFLDNEMADQRAQKSAV</sequence>
<accession>A0A0K0Y7M5</accession>
<protein>
    <submittedName>
        <fullName evidence="1">Uncharacterized protein</fullName>
    </submittedName>
</protein>
<reference evidence="1 2" key="1">
    <citation type="journal article" date="2015" name="Genome Announc.">
        <title>Closed Genome Sequence of Octadecabacter temperatus SB1, the First Mesophilic Species of the Genus Octadecabacter.</title>
        <authorList>
            <person name="Voget S."/>
            <person name="Billerbeck S."/>
            <person name="Simon M."/>
            <person name="Daniel R."/>
        </authorList>
    </citation>
    <scope>NUCLEOTIDE SEQUENCE [LARGE SCALE GENOMIC DNA]</scope>
    <source>
        <strain evidence="1 2">SB1</strain>
    </source>
</reference>
<dbReference type="KEGG" id="otm:OSB_23500"/>
<dbReference type="RefSeq" id="WP_158454119.1">
    <property type="nucleotide sequence ID" value="NZ_CP012160.1"/>
</dbReference>
<keyword evidence="2" id="KW-1185">Reference proteome</keyword>
<dbReference type="Proteomes" id="UP000067444">
    <property type="component" value="Chromosome"/>
</dbReference>
<dbReference type="AlphaFoldDB" id="A0A0K0Y7M5"/>
<gene>
    <name evidence="1" type="ORF">OSB_23500</name>
</gene>
<proteinExistence type="predicted"/>
<dbReference type="STRING" id="1458307.OSB_23500"/>
<name>A0A0K0Y7M5_9RHOB</name>
<dbReference type="EMBL" id="CP012160">
    <property type="protein sequence ID" value="AKS46886.1"/>
    <property type="molecule type" value="Genomic_DNA"/>
</dbReference>
<evidence type="ECO:0000313" key="1">
    <source>
        <dbReference type="EMBL" id="AKS46886.1"/>
    </source>
</evidence>
<organism evidence="1 2">
    <name type="scientific">Octadecabacter temperatus</name>
    <dbReference type="NCBI Taxonomy" id="1458307"/>
    <lineage>
        <taxon>Bacteria</taxon>
        <taxon>Pseudomonadati</taxon>
        <taxon>Pseudomonadota</taxon>
        <taxon>Alphaproteobacteria</taxon>
        <taxon>Rhodobacterales</taxon>
        <taxon>Roseobacteraceae</taxon>
        <taxon>Octadecabacter</taxon>
    </lineage>
</organism>
<evidence type="ECO:0000313" key="2">
    <source>
        <dbReference type="Proteomes" id="UP000067444"/>
    </source>
</evidence>